<dbReference type="EMBL" id="CYKH01001117">
    <property type="protein sequence ID" value="CUG84390.1"/>
    <property type="molecule type" value="Genomic_DNA"/>
</dbReference>
<evidence type="ECO:0000256" key="1">
    <source>
        <dbReference type="ARBA" id="ARBA00004496"/>
    </source>
</evidence>
<feature type="domain" description="Importin N-terminal" evidence="6">
    <location>
        <begin position="21"/>
        <end position="103"/>
    </location>
</feature>
<evidence type="ECO:0000313" key="7">
    <source>
        <dbReference type="EMBL" id="CUG84390.1"/>
    </source>
</evidence>
<evidence type="ECO:0000256" key="2">
    <source>
        <dbReference type="ARBA" id="ARBA00022448"/>
    </source>
</evidence>
<dbReference type="PROSITE" id="PS50166">
    <property type="entry name" value="IMPORTIN_B_NT"/>
    <property type="match status" value="1"/>
</dbReference>
<keyword evidence="5" id="KW-0653">Protein transport</keyword>
<dbReference type="InterPro" id="IPR040122">
    <property type="entry name" value="Importin_beta"/>
</dbReference>
<proteinExistence type="predicted"/>
<evidence type="ECO:0000313" key="8">
    <source>
        <dbReference type="Proteomes" id="UP000051952"/>
    </source>
</evidence>
<dbReference type="OrthoDB" id="10263328at2759"/>
<dbReference type="SMART" id="SM00913">
    <property type="entry name" value="IBN_N"/>
    <property type="match status" value="1"/>
</dbReference>
<evidence type="ECO:0000256" key="3">
    <source>
        <dbReference type="ARBA" id="ARBA00022490"/>
    </source>
</evidence>
<evidence type="ECO:0000256" key="4">
    <source>
        <dbReference type="ARBA" id="ARBA00022737"/>
    </source>
</evidence>
<dbReference type="OMA" id="QQYQERW"/>
<dbReference type="InterPro" id="IPR001494">
    <property type="entry name" value="Importin-beta_N"/>
</dbReference>
<evidence type="ECO:0000256" key="5">
    <source>
        <dbReference type="ARBA" id="ARBA00022927"/>
    </source>
</evidence>
<keyword evidence="3" id="KW-0963">Cytoplasm</keyword>
<dbReference type="InterPro" id="IPR011989">
    <property type="entry name" value="ARM-like"/>
</dbReference>
<sequence length="863" mass="94422">MSVTDIMMALASPDPSIRVPAEATVTQAKESDLAGFLIALINELRDDSKPSQARQMAGMVLKNSVALHLRDVEARKALEAKWTSLAPAVRNQVKSEVLSTLGSSTREVRQIAANIIGNLSRIELPAGEWPTLVETLVGAVNGDEQHMEAALTALGYVCEEAGEYSEVEEYLAQFSTPILTAVGNGMSTANEDVKYYATNALCNSMEFIHANMQQDNQRDYLVKIVCEAATGQTERTREKAMECLVKIAELYYSTLPAYIARLHQLTTSAVFSDSESVALQAMLFWTSICDTEREMYEEGNTKECLNYAQQGATELVDLCLKCLVRQEEGQTEDDWNISIAGGKLLQSLASCLQNAVAGHVMPFVFANVNEEDWRKCEAALMAFGCVIGGPDPKDIQDTVAQAVPGLLNYFRHKNPMVADTAGWVLAKVCELFPDVFLEVPSNLQQLLNIIGPSISAADAMAIRACNSIHNLALAYEDEEDQQQNELSSFYKDIVMALFAAIDAKDATDERLRETAQETLNAVVDAAAADCFGFLETLVPELERRLTFLVSQRQQMTGSSNASADLDHLIGLMCGALGGVAKKLGLRIRNHVATTMQIMDNIFKMQNDSAQAEALLLVGALAHAVHGDLLPYIPNVMPYIVYALQQVDQEDLCHTAAGTLGDCATSLQESFAPFAQQPLTVIRDCLNSPQVDRDVKCSLLGCIGDVALALGGEHFFPYLETFCGIVAGMYDQSKKIDIKGDYDAEDYVYSLWESIASFYTGVCQCFNGFVQHLGPYLQPILIFSLEVCNASLDQWDTLSAALGVIGDLANILKTADLALRQSGKNSVLTNDMRVLMSRVNKIRDETVRDQVEWVGKQLAALEKA</sequence>
<dbReference type="PANTHER" id="PTHR10527">
    <property type="entry name" value="IMPORTIN BETA"/>
    <property type="match status" value="1"/>
</dbReference>
<dbReference type="Gene3D" id="1.25.10.10">
    <property type="entry name" value="Leucine-rich Repeat Variant"/>
    <property type="match status" value="1"/>
</dbReference>
<dbReference type="SUPFAM" id="SSF48371">
    <property type="entry name" value="ARM repeat"/>
    <property type="match status" value="1"/>
</dbReference>
<dbReference type="Pfam" id="PF25574">
    <property type="entry name" value="TPR_IMB1"/>
    <property type="match status" value="1"/>
</dbReference>
<dbReference type="VEuPathDB" id="TriTrypDB:BSAL_88630"/>
<dbReference type="Pfam" id="PF13513">
    <property type="entry name" value="HEAT_EZ"/>
    <property type="match status" value="1"/>
</dbReference>
<dbReference type="InterPro" id="IPR058584">
    <property type="entry name" value="IMB1_TNPO1-like_TPR"/>
</dbReference>
<dbReference type="Pfam" id="PF03810">
    <property type="entry name" value="IBN_N"/>
    <property type="match status" value="1"/>
</dbReference>
<protein>
    <submittedName>
        <fullName evidence="7">Importin beta subunit, putative</fullName>
    </submittedName>
</protein>
<reference evidence="8" key="1">
    <citation type="submission" date="2015-09" db="EMBL/GenBank/DDBJ databases">
        <authorList>
            <consortium name="Pathogen Informatics"/>
        </authorList>
    </citation>
    <scope>NUCLEOTIDE SEQUENCE [LARGE SCALE GENOMIC DNA]</scope>
    <source>
        <strain evidence="8">Lake Konstanz</strain>
    </source>
</reference>
<dbReference type="Proteomes" id="UP000051952">
    <property type="component" value="Unassembled WGS sequence"/>
</dbReference>
<dbReference type="AlphaFoldDB" id="A0A0S4J2L0"/>
<dbReference type="GO" id="GO:0031267">
    <property type="term" value="F:small GTPase binding"/>
    <property type="evidence" value="ECO:0007669"/>
    <property type="project" value="InterPro"/>
</dbReference>
<dbReference type="InterPro" id="IPR016024">
    <property type="entry name" value="ARM-type_fold"/>
</dbReference>
<evidence type="ECO:0000259" key="6">
    <source>
        <dbReference type="PROSITE" id="PS50166"/>
    </source>
</evidence>
<keyword evidence="2" id="KW-0813">Transport</keyword>
<comment type="subcellular location">
    <subcellularLocation>
        <location evidence="1">Cytoplasm</location>
    </subcellularLocation>
</comment>
<dbReference type="GO" id="GO:0006606">
    <property type="term" value="P:protein import into nucleus"/>
    <property type="evidence" value="ECO:0007669"/>
    <property type="project" value="InterPro"/>
</dbReference>
<keyword evidence="4" id="KW-0677">Repeat</keyword>
<accession>A0A0S4J2L0</accession>
<name>A0A0S4J2L0_BODSA</name>
<keyword evidence="8" id="KW-1185">Reference proteome</keyword>
<dbReference type="GO" id="GO:0005737">
    <property type="term" value="C:cytoplasm"/>
    <property type="evidence" value="ECO:0007669"/>
    <property type="project" value="UniProtKB-SubCell"/>
</dbReference>
<gene>
    <name evidence="7" type="ORF">BSAL_88630</name>
</gene>
<organism evidence="7 8">
    <name type="scientific">Bodo saltans</name>
    <name type="common">Flagellated protozoan</name>
    <dbReference type="NCBI Taxonomy" id="75058"/>
    <lineage>
        <taxon>Eukaryota</taxon>
        <taxon>Discoba</taxon>
        <taxon>Euglenozoa</taxon>
        <taxon>Kinetoplastea</taxon>
        <taxon>Metakinetoplastina</taxon>
        <taxon>Eubodonida</taxon>
        <taxon>Bodonidae</taxon>
        <taxon>Bodo</taxon>
    </lineage>
</organism>